<sequence>MPWNLKDRVNAYTETTEIRYAIWALWAGSKEAFRNGGFRALLDIRALQDAGFHLWYKTLNVFALEFEQTKTPLPKLISAADGVVLEIGPGIGNQLRRFDKSKISRTKCAIRGWRDYEIAACHVEDSDILEKHGISANSVDTVISVQVLCSVHDPVAVMKEMYRVLKPGGKLIFYEHYRSSDWLTAAVQYLLNPLWSFLLGGCNMTRDTKANVAAAGEWENLASMEVDENPWTTFPRAWGVLIKPGSERA</sequence>
<dbReference type="SUPFAM" id="SSF53335">
    <property type="entry name" value="S-adenosyl-L-methionine-dependent methyltransferases"/>
    <property type="match status" value="1"/>
</dbReference>
<reference evidence="2 3" key="1">
    <citation type="submission" date="2024-09" db="EMBL/GenBank/DDBJ databases">
        <title>Itraconazole resistance in Madurella fahalii resulting from another homologue of gene encoding cytochrome P450 14-alpha sterol demethylase (CYP51).</title>
        <authorList>
            <person name="Yoshioka I."/>
            <person name="Fahal A.H."/>
            <person name="Kaneko S."/>
            <person name="Yaguchi T."/>
        </authorList>
    </citation>
    <scope>NUCLEOTIDE SEQUENCE [LARGE SCALE GENOMIC DNA]</scope>
    <source>
        <strain evidence="2 3">IFM 68171</strain>
    </source>
</reference>
<accession>A0ABQ0G9Y6</accession>
<dbReference type="Pfam" id="PF08241">
    <property type="entry name" value="Methyltransf_11"/>
    <property type="match status" value="1"/>
</dbReference>
<dbReference type="InterPro" id="IPR052356">
    <property type="entry name" value="Thiol_S-MT"/>
</dbReference>
<dbReference type="PANTHER" id="PTHR45036">
    <property type="entry name" value="METHYLTRANSFERASE LIKE 7B"/>
    <property type="match status" value="1"/>
</dbReference>
<dbReference type="Gene3D" id="3.40.50.150">
    <property type="entry name" value="Vaccinia Virus protein VP39"/>
    <property type="match status" value="1"/>
</dbReference>
<dbReference type="InterPro" id="IPR013216">
    <property type="entry name" value="Methyltransf_11"/>
</dbReference>
<dbReference type="PANTHER" id="PTHR45036:SF1">
    <property type="entry name" value="METHYLTRANSFERASE LIKE 7A"/>
    <property type="match status" value="1"/>
</dbReference>
<evidence type="ECO:0000313" key="2">
    <source>
        <dbReference type="EMBL" id="GAB1314572.1"/>
    </source>
</evidence>
<feature type="domain" description="Methyltransferase type 11" evidence="1">
    <location>
        <begin position="123"/>
        <end position="173"/>
    </location>
</feature>
<dbReference type="EMBL" id="BAAFSV010000002">
    <property type="protein sequence ID" value="GAB1314572.1"/>
    <property type="molecule type" value="Genomic_DNA"/>
</dbReference>
<name>A0ABQ0G9Y6_9PEZI</name>
<dbReference type="CDD" id="cd02440">
    <property type="entry name" value="AdoMet_MTases"/>
    <property type="match status" value="1"/>
</dbReference>
<comment type="caution">
    <text evidence="2">The sequence shown here is derived from an EMBL/GenBank/DDBJ whole genome shotgun (WGS) entry which is preliminary data.</text>
</comment>
<protein>
    <recommendedName>
        <fullName evidence="1">Methyltransferase type 11 domain-containing protein</fullName>
    </recommendedName>
</protein>
<gene>
    <name evidence="2" type="ORF">MFIFM68171_04782</name>
</gene>
<dbReference type="InterPro" id="IPR029063">
    <property type="entry name" value="SAM-dependent_MTases_sf"/>
</dbReference>
<evidence type="ECO:0000259" key="1">
    <source>
        <dbReference type="Pfam" id="PF08241"/>
    </source>
</evidence>
<dbReference type="RefSeq" id="XP_070916303.1">
    <property type="nucleotide sequence ID" value="XM_071060202.1"/>
</dbReference>
<keyword evidence="3" id="KW-1185">Reference proteome</keyword>
<dbReference type="GeneID" id="98175525"/>
<organism evidence="2 3">
    <name type="scientific">Madurella fahalii</name>
    <dbReference type="NCBI Taxonomy" id="1157608"/>
    <lineage>
        <taxon>Eukaryota</taxon>
        <taxon>Fungi</taxon>
        <taxon>Dikarya</taxon>
        <taxon>Ascomycota</taxon>
        <taxon>Pezizomycotina</taxon>
        <taxon>Sordariomycetes</taxon>
        <taxon>Sordariomycetidae</taxon>
        <taxon>Sordariales</taxon>
        <taxon>Sordariales incertae sedis</taxon>
        <taxon>Madurella</taxon>
    </lineage>
</organism>
<proteinExistence type="predicted"/>
<dbReference type="Proteomes" id="UP001628179">
    <property type="component" value="Unassembled WGS sequence"/>
</dbReference>
<evidence type="ECO:0000313" key="3">
    <source>
        <dbReference type="Proteomes" id="UP001628179"/>
    </source>
</evidence>